<dbReference type="RefSeq" id="WP_016454481.1">
    <property type="nucleotide sequence ID" value="NZ_CP065748.1"/>
</dbReference>
<accession>A0A7T2YWR9</accession>
<evidence type="ECO:0000313" key="1">
    <source>
        <dbReference type="EMBL" id="QPS83491.1"/>
    </source>
</evidence>
<evidence type="ECO:0000313" key="2">
    <source>
        <dbReference type="Proteomes" id="UP000595064"/>
    </source>
</evidence>
<sequence length="126" mass="14670">MAKRDTRPPKVKFQENEPLQDYYHDGKGCWYSVARLLDDTKDLPVFDMPLAGIDLDHVIWRDCDMLGLARHVKQCMDADLDCPILLDWHGSIADGRHRVLKAIALGKRTIKARRMTWKPDPCRRKE</sequence>
<evidence type="ECO:0008006" key="3">
    <source>
        <dbReference type="Google" id="ProtNLM"/>
    </source>
</evidence>
<dbReference type="Proteomes" id="UP000595064">
    <property type="component" value="Chromosome"/>
</dbReference>
<name>A0A7T2YWR9_9BURK</name>
<proteinExistence type="predicted"/>
<dbReference type="EMBL" id="CP065748">
    <property type="protein sequence ID" value="QPS83491.1"/>
    <property type="molecule type" value="Genomic_DNA"/>
</dbReference>
<organism evidence="1 2">
    <name type="scientific">Delftia lacustris</name>
    <dbReference type="NCBI Taxonomy" id="558537"/>
    <lineage>
        <taxon>Bacteria</taxon>
        <taxon>Pseudomonadati</taxon>
        <taxon>Pseudomonadota</taxon>
        <taxon>Betaproteobacteria</taxon>
        <taxon>Burkholderiales</taxon>
        <taxon>Comamonadaceae</taxon>
        <taxon>Delftia</taxon>
    </lineage>
</organism>
<protein>
    <recommendedName>
        <fullName evidence="3">ParB-like nuclease domain-containing protein</fullName>
    </recommendedName>
</protein>
<keyword evidence="2" id="KW-1185">Reference proteome</keyword>
<gene>
    <name evidence="1" type="ORF">I6G47_10660</name>
</gene>
<dbReference type="AlphaFoldDB" id="A0A7T2YWR9"/>
<dbReference type="KEGG" id="dla:I6G47_10660"/>
<reference evidence="1 2" key="1">
    <citation type="submission" date="2020-12" db="EMBL/GenBank/DDBJ databases">
        <title>FDA dAtabase for Regulatory Grade micrObial Sequences (FDA-ARGOS): Supporting development and validation of Infectious Disease Dx tests.</title>
        <authorList>
            <person name="Sproer C."/>
            <person name="Gronow S."/>
            <person name="Severitt S."/>
            <person name="Schroder I."/>
            <person name="Tallon L."/>
            <person name="Sadzewicz L."/>
            <person name="Zhao X."/>
            <person name="Boylan J."/>
            <person name="Ott S."/>
            <person name="Bowen H."/>
            <person name="Vavikolanu K."/>
            <person name="Mehta A."/>
            <person name="Aluvathingal J."/>
            <person name="Nadendla S."/>
            <person name="Lowell S."/>
            <person name="Myers T."/>
            <person name="Yan Y."/>
            <person name="Sichtig H."/>
        </authorList>
    </citation>
    <scope>NUCLEOTIDE SEQUENCE [LARGE SCALE GENOMIC DNA]</scope>
    <source>
        <strain evidence="1 2">FDAARGOS_890</strain>
    </source>
</reference>